<dbReference type="Proteomes" id="UP000182350">
    <property type="component" value="Unassembled WGS sequence"/>
</dbReference>
<evidence type="ECO:0000259" key="2">
    <source>
        <dbReference type="Pfam" id="PF13767"/>
    </source>
</evidence>
<feature type="signal peptide" evidence="1">
    <location>
        <begin position="1"/>
        <end position="23"/>
    </location>
</feature>
<sequence length="127" mass="13945">MKKLTGIFVVFALMLGFSVAATAQQAGTASDSASMAPQHQAQVEFSDVDLEKFVGVQGTLEEIRQDYTQRLEAAGDQEAANRLQQEAGQLMVEAVQDEGLDVETYNQIAMALQTDQQLRDRVESMMN</sequence>
<accession>A0A1K1Z5M4</accession>
<proteinExistence type="predicted"/>
<dbReference type="InterPro" id="IPR025433">
    <property type="entry name" value="DUF4168"/>
</dbReference>
<reference evidence="3 4" key="1">
    <citation type="submission" date="2016-11" db="EMBL/GenBank/DDBJ databases">
        <authorList>
            <person name="Jaros S."/>
            <person name="Januszkiewicz K."/>
            <person name="Wedrychowicz H."/>
        </authorList>
    </citation>
    <scope>NUCLEOTIDE SEQUENCE [LARGE SCALE GENOMIC DNA]</scope>
    <source>
        <strain evidence="3 4">DSM 21637</strain>
    </source>
</reference>
<dbReference type="RefSeq" id="WP_072326885.1">
    <property type="nucleotide sequence ID" value="NZ_FPJW01000010.1"/>
</dbReference>
<dbReference type="Pfam" id="PF13767">
    <property type="entry name" value="DUF4168"/>
    <property type="match status" value="1"/>
</dbReference>
<name>A0A1K1Z5M4_9GAMM</name>
<dbReference type="EMBL" id="FPJW01000010">
    <property type="protein sequence ID" value="SFX69473.1"/>
    <property type="molecule type" value="Genomic_DNA"/>
</dbReference>
<feature type="chain" id="PRO_5012882482" description="DUF4168 domain-containing protein" evidence="1">
    <location>
        <begin position="24"/>
        <end position="127"/>
    </location>
</feature>
<evidence type="ECO:0000313" key="4">
    <source>
        <dbReference type="Proteomes" id="UP000182350"/>
    </source>
</evidence>
<feature type="domain" description="DUF4168" evidence="2">
    <location>
        <begin position="46"/>
        <end position="122"/>
    </location>
</feature>
<keyword evidence="1" id="KW-0732">Signal</keyword>
<gene>
    <name evidence="3" type="ORF">SAMN02745752_02554</name>
</gene>
<protein>
    <recommendedName>
        <fullName evidence="2">DUF4168 domain-containing protein</fullName>
    </recommendedName>
</protein>
<keyword evidence="4" id="KW-1185">Reference proteome</keyword>
<organism evidence="3 4">
    <name type="scientific">Marinospirillum alkaliphilum DSM 21637</name>
    <dbReference type="NCBI Taxonomy" id="1122209"/>
    <lineage>
        <taxon>Bacteria</taxon>
        <taxon>Pseudomonadati</taxon>
        <taxon>Pseudomonadota</taxon>
        <taxon>Gammaproteobacteria</taxon>
        <taxon>Oceanospirillales</taxon>
        <taxon>Oceanospirillaceae</taxon>
        <taxon>Marinospirillum</taxon>
    </lineage>
</organism>
<dbReference type="AlphaFoldDB" id="A0A1K1Z5M4"/>
<evidence type="ECO:0000256" key="1">
    <source>
        <dbReference type="SAM" id="SignalP"/>
    </source>
</evidence>
<dbReference type="OrthoDB" id="6900175at2"/>
<evidence type="ECO:0000313" key="3">
    <source>
        <dbReference type="EMBL" id="SFX69473.1"/>
    </source>
</evidence>